<dbReference type="Pfam" id="PF12796">
    <property type="entry name" value="Ank_2"/>
    <property type="match status" value="1"/>
</dbReference>
<comment type="caution">
    <text evidence="4">The sequence shown here is derived from an EMBL/GenBank/DDBJ whole genome shotgun (WGS) entry which is preliminary data.</text>
</comment>
<evidence type="ECO:0000313" key="4">
    <source>
        <dbReference type="EMBL" id="KAK3103771.1"/>
    </source>
</evidence>
<dbReference type="AlphaFoldDB" id="A0AA89C2P8"/>
<proteinExistence type="predicted"/>
<dbReference type="Gene3D" id="1.25.40.20">
    <property type="entry name" value="Ankyrin repeat-containing domain"/>
    <property type="match status" value="1"/>
</dbReference>
<sequence length="117" mass="12840">MSELKWGIQNGDLDTVKNLVQKDEKIVNNETEGGRFPLHIAADYGQTEVIEFLINKGAEVNKADKHGITPLLAAVWENHTSSVKLLLEKGADKNVQSPDGTAVIDCAEKDEIKKLLS</sequence>
<keyword evidence="1" id="KW-0677">Repeat</keyword>
<dbReference type="EMBL" id="VSWD01000005">
    <property type="protein sequence ID" value="KAK3103771.1"/>
    <property type="molecule type" value="Genomic_DNA"/>
</dbReference>
<evidence type="ECO:0000256" key="2">
    <source>
        <dbReference type="ARBA" id="ARBA00023043"/>
    </source>
</evidence>
<dbReference type="PANTHER" id="PTHR24171">
    <property type="entry name" value="ANKYRIN REPEAT DOMAIN-CONTAINING PROTEIN 39-RELATED"/>
    <property type="match status" value="1"/>
</dbReference>
<dbReference type="Proteomes" id="UP001186944">
    <property type="component" value="Unassembled WGS sequence"/>
</dbReference>
<dbReference type="PANTHER" id="PTHR24171:SF8">
    <property type="entry name" value="BRCA1-ASSOCIATED RING DOMAIN PROTEIN 1"/>
    <property type="match status" value="1"/>
</dbReference>
<dbReference type="InterPro" id="IPR002110">
    <property type="entry name" value="Ankyrin_rpt"/>
</dbReference>
<evidence type="ECO:0000256" key="1">
    <source>
        <dbReference type="ARBA" id="ARBA00022737"/>
    </source>
</evidence>
<feature type="repeat" description="ANK" evidence="3">
    <location>
        <begin position="33"/>
        <end position="65"/>
    </location>
</feature>
<organism evidence="4 5">
    <name type="scientific">Pinctada imbricata</name>
    <name type="common">Atlantic pearl-oyster</name>
    <name type="synonym">Pinctada martensii</name>
    <dbReference type="NCBI Taxonomy" id="66713"/>
    <lineage>
        <taxon>Eukaryota</taxon>
        <taxon>Metazoa</taxon>
        <taxon>Spiralia</taxon>
        <taxon>Lophotrochozoa</taxon>
        <taxon>Mollusca</taxon>
        <taxon>Bivalvia</taxon>
        <taxon>Autobranchia</taxon>
        <taxon>Pteriomorphia</taxon>
        <taxon>Pterioida</taxon>
        <taxon>Pterioidea</taxon>
        <taxon>Pteriidae</taxon>
        <taxon>Pinctada</taxon>
    </lineage>
</organism>
<name>A0AA89C2P8_PINIB</name>
<dbReference type="GO" id="GO:0070531">
    <property type="term" value="C:BRCA1-A complex"/>
    <property type="evidence" value="ECO:0007669"/>
    <property type="project" value="TreeGrafter"/>
</dbReference>
<dbReference type="PROSITE" id="PS50088">
    <property type="entry name" value="ANK_REPEAT"/>
    <property type="match status" value="2"/>
</dbReference>
<dbReference type="PROSITE" id="PS50297">
    <property type="entry name" value="ANK_REP_REGION"/>
    <property type="match status" value="2"/>
</dbReference>
<dbReference type="GO" id="GO:0004842">
    <property type="term" value="F:ubiquitin-protein transferase activity"/>
    <property type="evidence" value="ECO:0007669"/>
    <property type="project" value="TreeGrafter"/>
</dbReference>
<accession>A0AA89C2P8</accession>
<reference evidence="4" key="1">
    <citation type="submission" date="2019-08" db="EMBL/GenBank/DDBJ databases">
        <title>The improved chromosome-level genome for the pearl oyster Pinctada fucata martensii using PacBio sequencing and Hi-C.</title>
        <authorList>
            <person name="Zheng Z."/>
        </authorList>
    </citation>
    <scope>NUCLEOTIDE SEQUENCE</scope>
    <source>
        <strain evidence="4">ZZ-2019</strain>
        <tissue evidence="4">Adductor muscle</tissue>
    </source>
</reference>
<dbReference type="SUPFAM" id="SSF48403">
    <property type="entry name" value="Ankyrin repeat"/>
    <property type="match status" value="1"/>
</dbReference>
<dbReference type="InterPro" id="IPR036770">
    <property type="entry name" value="Ankyrin_rpt-contain_sf"/>
</dbReference>
<evidence type="ECO:0008006" key="6">
    <source>
        <dbReference type="Google" id="ProtNLM"/>
    </source>
</evidence>
<keyword evidence="5" id="KW-1185">Reference proteome</keyword>
<feature type="repeat" description="ANK" evidence="3">
    <location>
        <begin position="66"/>
        <end position="98"/>
    </location>
</feature>
<gene>
    <name evidence="4" type="ORF">FSP39_021748</name>
</gene>
<keyword evidence="2 3" id="KW-0040">ANK repeat</keyword>
<dbReference type="GO" id="GO:0031436">
    <property type="term" value="C:BRCA1-BARD1 complex"/>
    <property type="evidence" value="ECO:0007669"/>
    <property type="project" value="TreeGrafter"/>
</dbReference>
<dbReference type="GO" id="GO:0085020">
    <property type="term" value="P:protein K6-linked ubiquitination"/>
    <property type="evidence" value="ECO:0007669"/>
    <property type="project" value="TreeGrafter"/>
</dbReference>
<protein>
    <recommendedName>
        <fullName evidence="6">Myotrophin</fullName>
    </recommendedName>
</protein>
<evidence type="ECO:0000256" key="3">
    <source>
        <dbReference type="PROSITE-ProRule" id="PRU00023"/>
    </source>
</evidence>
<evidence type="ECO:0000313" key="5">
    <source>
        <dbReference type="Proteomes" id="UP001186944"/>
    </source>
</evidence>
<dbReference type="PRINTS" id="PR01415">
    <property type="entry name" value="ANKYRIN"/>
</dbReference>
<dbReference type="SMART" id="SM00248">
    <property type="entry name" value="ANK"/>
    <property type="match status" value="2"/>
</dbReference>